<evidence type="ECO:0000256" key="6">
    <source>
        <dbReference type="ARBA" id="ARBA00022723"/>
    </source>
</evidence>
<evidence type="ECO:0000256" key="5">
    <source>
        <dbReference type="ARBA" id="ARBA00022679"/>
    </source>
</evidence>
<dbReference type="AlphaFoldDB" id="A0A9N8ZDT1"/>
<dbReference type="InterPro" id="IPR017907">
    <property type="entry name" value="Znf_RING_CS"/>
</dbReference>
<evidence type="ECO:0000256" key="4">
    <source>
        <dbReference type="ARBA" id="ARBA00012483"/>
    </source>
</evidence>
<dbReference type="Gene3D" id="3.30.40.10">
    <property type="entry name" value="Zinc/RING finger domain, C3HC4 (zinc finger)"/>
    <property type="match status" value="1"/>
</dbReference>
<evidence type="ECO:0000256" key="2">
    <source>
        <dbReference type="ARBA" id="ARBA00004308"/>
    </source>
</evidence>
<keyword evidence="15" id="KW-1185">Reference proteome</keyword>
<keyword evidence="10" id="KW-0472">Membrane</keyword>
<comment type="subcellular location">
    <subcellularLocation>
        <location evidence="2">Endomembrane system</location>
    </subcellularLocation>
</comment>
<dbReference type="PROSITE" id="PS50089">
    <property type="entry name" value="ZF_RING_2"/>
    <property type="match status" value="1"/>
</dbReference>
<dbReference type="GO" id="GO:0061630">
    <property type="term" value="F:ubiquitin protein ligase activity"/>
    <property type="evidence" value="ECO:0007669"/>
    <property type="project" value="UniProtKB-EC"/>
</dbReference>
<comment type="caution">
    <text evidence="14">The sequence shown here is derived from an EMBL/GenBank/DDBJ whole genome shotgun (WGS) entry which is preliminary data.</text>
</comment>
<evidence type="ECO:0000256" key="3">
    <source>
        <dbReference type="ARBA" id="ARBA00004906"/>
    </source>
</evidence>
<protein>
    <recommendedName>
        <fullName evidence="4">RING-type E3 ubiquitin transferase</fullName>
        <ecNumber evidence="4">2.3.2.27</ecNumber>
    </recommendedName>
</protein>
<organism evidence="14 15">
    <name type="scientific">Paraglomus occultum</name>
    <dbReference type="NCBI Taxonomy" id="144539"/>
    <lineage>
        <taxon>Eukaryota</taxon>
        <taxon>Fungi</taxon>
        <taxon>Fungi incertae sedis</taxon>
        <taxon>Mucoromycota</taxon>
        <taxon>Glomeromycotina</taxon>
        <taxon>Glomeromycetes</taxon>
        <taxon>Paraglomerales</taxon>
        <taxon>Paraglomeraceae</taxon>
        <taxon>Paraglomus</taxon>
    </lineage>
</organism>
<reference evidence="14" key="1">
    <citation type="submission" date="2021-06" db="EMBL/GenBank/DDBJ databases">
        <authorList>
            <person name="Kallberg Y."/>
            <person name="Tangrot J."/>
            <person name="Rosling A."/>
        </authorList>
    </citation>
    <scope>NUCLEOTIDE SEQUENCE</scope>
    <source>
        <strain evidence="14">IA702</strain>
    </source>
</reference>
<dbReference type="OrthoDB" id="6270329at2759"/>
<feature type="compositionally biased region" description="Low complexity" evidence="12">
    <location>
        <begin position="99"/>
        <end position="111"/>
    </location>
</feature>
<keyword evidence="7 11" id="KW-0863">Zinc-finger</keyword>
<evidence type="ECO:0000256" key="8">
    <source>
        <dbReference type="ARBA" id="ARBA00022786"/>
    </source>
</evidence>
<evidence type="ECO:0000256" key="1">
    <source>
        <dbReference type="ARBA" id="ARBA00000900"/>
    </source>
</evidence>
<evidence type="ECO:0000313" key="15">
    <source>
        <dbReference type="Proteomes" id="UP000789572"/>
    </source>
</evidence>
<feature type="compositionally biased region" description="Polar residues" evidence="12">
    <location>
        <begin position="75"/>
        <end position="98"/>
    </location>
</feature>
<accession>A0A9N8ZDT1</accession>
<dbReference type="SMART" id="SM00184">
    <property type="entry name" value="RING"/>
    <property type="match status" value="1"/>
</dbReference>
<gene>
    <name evidence="14" type="ORF">POCULU_LOCUS2049</name>
</gene>
<comment type="pathway">
    <text evidence="3">Protein modification; protein ubiquitination.</text>
</comment>
<feature type="domain" description="RING-type" evidence="13">
    <location>
        <begin position="117"/>
        <end position="158"/>
    </location>
</feature>
<dbReference type="GO" id="GO:0005783">
    <property type="term" value="C:endoplasmic reticulum"/>
    <property type="evidence" value="ECO:0007669"/>
    <property type="project" value="InterPro"/>
</dbReference>
<feature type="region of interest" description="Disordered" evidence="12">
    <location>
        <begin position="172"/>
        <end position="204"/>
    </location>
</feature>
<dbReference type="EC" id="2.3.2.27" evidence="4"/>
<dbReference type="Pfam" id="PF00097">
    <property type="entry name" value="zf-C3HC4"/>
    <property type="match status" value="1"/>
</dbReference>
<dbReference type="InterPro" id="IPR018957">
    <property type="entry name" value="Znf_C3HC4_RING-type"/>
</dbReference>
<dbReference type="GO" id="GO:0006511">
    <property type="term" value="P:ubiquitin-dependent protein catabolic process"/>
    <property type="evidence" value="ECO:0007669"/>
    <property type="project" value="InterPro"/>
</dbReference>
<dbReference type="GO" id="GO:0008270">
    <property type="term" value="F:zinc ion binding"/>
    <property type="evidence" value="ECO:0007669"/>
    <property type="project" value="UniProtKB-KW"/>
</dbReference>
<keyword evidence="8" id="KW-0833">Ubl conjugation pathway</keyword>
<evidence type="ECO:0000256" key="9">
    <source>
        <dbReference type="ARBA" id="ARBA00022833"/>
    </source>
</evidence>
<evidence type="ECO:0000256" key="10">
    <source>
        <dbReference type="ARBA" id="ARBA00023136"/>
    </source>
</evidence>
<comment type="catalytic activity">
    <reaction evidence="1">
        <text>S-ubiquitinyl-[E2 ubiquitin-conjugating enzyme]-L-cysteine + [acceptor protein]-L-lysine = [E2 ubiquitin-conjugating enzyme]-L-cysteine + N(6)-ubiquitinyl-[acceptor protein]-L-lysine.</text>
        <dbReference type="EC" id="2.3.2.27"/>
    </reaction>
</comment>
<dbReference type="Proteomes" id="UP000789572">
    <property type="component" value="Unassembled WGS sequence"/>
</dbReference>
<evidence type="ECO:0000256" key="7">
    <source>
        <dbReference type="ARBA" id="ARBA00022771"/>
    </source>
</evidence>
<proteinExistence type="predicted"/>
<evidence type="ECO:0000259" key="13">
    <source>
        <dbReference type="PROSITE" id="PS50089"/>
    </source>
</evidence>
<sequence length="346" mass="37889">MSQTNLRTEAESVVNANSVCNSESEADKCTLQSEDFEEITGISSQSRVSGSYSFGKGELRRRNTTTLTTRRASISIDTGTPAGLSSASKDQQNTLAEKSSSSTTESGTHGNSSEYECNICFDTASSPVLTLCGHLFCWPCLHQWLEQQSQNPLCPICKAGCGKDKVIPIYGRGKEAKDPRLNSTIPNRPAGQRPEPQRDPNQPGIPFFSGTTFHSATFGPHFSFSATFSIFPTLLGAQFSFPSQHTVNVVGNAPPSPQQAFLSRMLLIITRWKGNKIISLPDSQPNYFHTRHLLSSDSPGSHSGRESRYYLYPKRGPSLRGHGGRAWNHLEVTMRIGRRIPCSLGT</sequence>
<dbReference type="EMBL" id="CAJVPJ010000174">
    <property type="protein sequence ID" value="CAG8490603.1"/>
    <property type="molecule type" value="Genomic_DNA"/>
</dbReference>
<feature type="region of interest" description="Disordered" evidence="12">
    <location>
        <begin position="47"/>
        <end position="111"/>
    </location>
</feature>
<dbReference type="SUPFAM" id="SSF57850">
    <property type="entry name" value="RING/U-box"/>
    <property type="match status" value="1"/>
</dbReference>
<keyword evidence="6" id="KW-0479">Metal-binding</keyword>
<keyword evidence="9" id="KW-0862">Zinc</keyword>
<dbReference type="PROSITE" id="PS00518">
    <property type="entry name" value="ZF_RING_1"/>
    <property type="match status" value="1"/>
</dbReference>
<dbReference type="InterPro" id="IPR045103">
    <property type="entry name" value="RNF5/RNF185-like"/>
</dbReference>
<evidence type="ECO:0000313" key="14">
    <source>
        <dbReference type="EMBL" id="CAG8490603.1"/>
    </source>
</evidence>
<keyword evidence="5" id="KW-0808">Transferase</keyword>
<dbReference type="PANTHER" id="PTHR12313">
    <property type="entry name" value="E3 UBIQUITIN-PROTEIN LIGASE RNF5-RELATED"/>
    <property type="match status" value="1"/>
</dbReference>
<dbReference type="InterPro" id="IPR013083">
    <property type="entry name" value="Znf_RING/FYVE/PHD"/>
</dbReference>
<evidence type="ECO:0000256" key="11">
    <source>
        <dbReference type="PROSITE-ProRule" id="PRU00175"/>
    </source>
</evidence>
<dbReference type="InterPro" id="IPR001841">
    <property type="entry name" value="Znf_RING"/>
</dbReference>
<evidence type="ECO:0000256" key="12">
    <source>
        <dbReference type="SAM" id="MobiDB-lite"/>
    </source>
</evidence>
<name>A0A9N8ZDT1_9GLOM</name>